<dbReference type="Proteomes" id="UP000509784">
    <property type="component" value="Chromosome"/>
</dbReference>
<accession>A0ABD7A7S5</accession>
<dbReference type="KEGG" id="mpeg:HV560_04465"/>
<proteinExistence type="predicted"/>
<evidence type="ECO:0000313" key="2">
    <source>
        <dbReference type="Proteomes" id="UP000509784"/>
    </source>
</evidence>
<dbReference type="RefSeq" id="WP_176812248.1">
    <property type="nucleotide sequence ID" value="NZ_CP055305.1"/>
</dbReference>
<evidence type="ECO:0000313" key="1">
    <source>
        <dbReference type="EMBL" id="QLB42120.1"/>
    </source>
</evidence>
<organism evidence="1 2">
    <name type="scientific">Mannheimia pernigra</name>
    <dbReference type="NCBI Taxonomy" id="111844"/>
    <lineage>
        <taxon>Bacteria</taxon>
        <taxon>Pseudomonadati</taxon>
        <taxon>Pseudomonadota</taxon>
        <taxon>Gammaproteobacteria</taxon>
        <taxon>Pasteurellales</taxon>
        <taxon>Pasteurellaceae</taxon>
        <taxon>Mannheimia</taxon>
    </lineage>
</organism>
<sequence length="162" mass="19772">MRALRKKHQFHAGRELKSIIKTLKTSSKNEFYLKIHYWKIKHQDFLNARSDKVNEKGKYPYKHRNVRSALASINRYFDYLFTYEKHLELHIEKTTNRIEGLFKELKDKLCPYSGLTRKHKILFIKDFLNKRVGKNNQKYSLPTVLSYWHIKWRKTNYFVLYA</sequence>
<dbReference type="EMBL" id="CP055305">
    <property type="protein sequence ID" value="QLB42120.1"/>
    <property type="molecule type" value="Genomic_DNA"/>
</dbReference>
<gene>
    <name evidence="1" type="ORF">HV560_04465</name>
</gene>
<reference evidence="1 2" key="1">
    <citation type="submission" date="2020-06" db="EMBL/GenBank/DDBJ databases">
        <title>Mannheimia pernigra sp. nov. isolated from bovine respiratory tract.</title>
        <authorList>
            <person name="Kuhnert P."/>
            <person name="Akarsu-Egger H."/>
        </authorList>
    </citation>
    <scope>NUCLEOTIDE SEQUENCE [LARGE SCALE GENOMIC DNA]</scope>
    <source>
        <strain evidence="1 2">17CN0883</strain>
    </source>
</reference>
<dbReference type="AlphaFoldDB" id="A0ABD7A7S5"/>
<protein>
    <submittedName>
        <fullName evidence="1">Transposase</fullName>
    </submittedName>
</protein>
<name>A0ABD7A7S5_9PAST</name>